<evidence type="ECO:0000313" key="3">
    <source>
        <dbReference type="EMBL" id="TPW42330.1"/>
    </source>
</evidence>
<evidence type="ECO:0000313" key="4">
    <source>
        <dbReference type="Proteomes" id="UP000319523"/>
    </source>
</evidence>
<protein>
    <submittedName>
        <fullName evidence="3">Enhanced serine sensitivity protein SseB</fullName>
    </submittedName>
</protein>
<dbReference type="NCBIfam" id="NF008624">
    <property type="entry name" value="PRK11611.1"/>
    <property type="match status" value="1"/>
</dbReference>
<reference evidence="3 4" key="1">
    <citation type="submission" date="2019-06" db="EMBL/GenBank/DDBJ databases">
        <authorList>
            <person name="Yang Y."/>
        </authorList>
    </citation>
    <scope>NUCLEOTIDE SEQUENCE [LARGE SCALE GENOMIC DNA]</scope>
    <source>
        <strain evidence="3 4">BIT-26</strain>
    </source>
</reference>
<dbReference type="OrthoDB" id="5622177at2"/>
<name>A0A506VAN5_9GAMM</name>
<gene>
    <name evidence="3" type="primary">sseB</name>
    <name evidence="3" type="ORF">FKM52_09855</name>
</gene>
<evidence type="ECO:0000259" key="2">
    <source>
        <dbReference type="Pfam" id="PF14581"/>
    </source>
</evidence>
<organism evidence="3 4">
    <name type="scientific">Mixta tenebrionis</name>
    <dbReference type="NCBI Taxonomy" id="2562439"/>
    <lineage>
        <taxon>Bacteria</taxon>
        <taxon>Pseudomonadati</taxon>
        <taxon>Pseudomonadota</taxon>
        <taxon>Gammaproteobacteria</taxon>
        <taxon>Enterobacterales</taxon>
        <taxon>Erwiniaceae</taxon>
        <taxon>Mixta</taxon>
    </lineage>
</organism>
<comment type="caution">
    <text evidence="3">The sequence shown here is derived from an EMBL/GenBank/DDBJ whole genome shotgun (WGS) entry which is preliminary data.</text>
</comment>
<feature type="domain" description="SseB protein C-terminal" evidence="2">
    <location>
        <begin position="139"/>
        <end position="246"/>
    </location>
</feature>
<dbReference type="Proteomes" id="UP000319523">
    <property type="component" value="Unassembled WGS sequence"/>
</dbReference>
<dbReference type="InterPro" id="IPR027945">
    <property type="entry name" value="SseB_C"/>
</dbReference>
<accession>A0A506VAN5</accession>
<dbReference type="EMBL" id="VHQI01000005">
    <property type="protein sequence ID" value="TPW42330.1"/>
    <property type="molecule type" value="Genomic_DNA"/>
</dbReference>
<dbReference type="Pfam" id="PF07179">
    <property type="entry name" value="SseB"/>
    <property type="match status" value="1"/>
</dbReference>
<dbReference type="Pfam" id="PF14581">
    <property type="entry name" value="SseB_C"/>
    <property type="match status" value="1"/>
</dbReference>
<dbReference type="AlphaFoldDB" id="A0A506VAN5"/>
<proteinExistence type="predicted"/>
<keyword evidence="4" id="KW-1185">Reference proteome</keyword>
<evidence type="ECO:0000259" key="1">
    <source>
        <dbReference type="Pfam" id="PF07179"/>
    </source>
</evidence>
<dbReference type="RefSeq" id="WP_141176033.1">
    <property type="nucleotide sequence ID" value="NZ_JBHUFX010000005.1"/>
</dbReference>
<sequence length="262" mass="28950">MNHDKHNLNERLEAVLALAATEPAHRPEFFTLLMEASVWVPGTSDGEQLDASTPLELQHWEKEDGTSVIPFFTSEAAMAEATQGEQPYVMLPVRTLFAMTLGETLFLNPKLPSGKEFTAREIAHLLGEEGDALSQQTIIEGGAPLLLSEIAEPPAQVVDSLTQLFSKHKQVRRAFIAHIKEHADDRPNLLIGIEADGDIDTIIRAAGAVATDTLLDDEPVDICQIVTGEEGISHFFTAHITPFYERRWGSFLREFKGGQRII</sequence>
<feature type="domain" description="SseB protein N-terminal" evidence="1">
    <location>
        <begin position="12"/>
        <end position="123"/>
    </location>
</feature>
<dbReference type="InterPro" id="IPR009839">
    <property type="entry name" value="SseB_N"/>
</dbReference>